<dbReference type="SUPFAM" id="SSF48452">
    <property type="entry name" value="TPR-like"/>
    <property type="match status" value="1"/>
</dbReference>
<dbReference type="Proteomes" id="UP000010472">
    <property type="component" value="Chromosome"/>
</dbReference>
<keyword evidence="5" id="KW-1185">Reference proteome</keyword>
<evidence type="ECO:0000313" key="5">
    <source>
        <dbReference type="Proteomes" id="UP000010472"/>
    </source>
</evidence>
<organism evidence="4 5">
    <name type="scientific">Crinalium epipsammum PCC 9333</name>
    <dbReference type="NCBI Taxonomy" id="1173022"/>
    <lineage>
        <taxon>Bacteria</taxon>
        <taxon>Bacillati</taxon>
        <taxon>Cyanobacteriota</taxon>
        <taxon>Cyanophyceae</taxon>
        <taxon>Gomontiellales</taxon>
        <taxon>Gomontiellaceae</taxon>
        <taxon>Crinalium</taxon>
    </lineage>
</organism>
<reference evidence="4 5" key="1">
    <citation type="submission" date="2012-06" db="EMBL/GenBank/DDBJ databases">
        <title>Finished chromosome of genome of Crinalium epipsammum PCC 9333.</title>
        <authorList>
            <consortium name="US DOE Joint Genome Institute"/>
            <person name="Gugger M."/>
            <person name="Coursin T."/>
            <person name="Rippka R."/>
            <person name="Tandeau De Marsac N."/>
            <person name="Huntemann M."/>
            <person name="Wei C.-L."/>
            <person name="Han J."/>
            <person name="Detter J.C."/>
            <person name="Han C."/>
            <person name="Tapia R."/>
            <person name="Davenport K."/>
            <person name="Daligault H."/>
            <person name="Erkkila T."/>
            <person name="Gu W."/>
            <person name="Munk A.C.C."/>
            <person name="Teshima H."/>
            <person name="Xu Y."/>
            <person name="Chain P."/>
            <person name="Chen A."/>
            <person name="Krypides N."/>
            <person name="Mavromatis K."/>
            <person name="Markowitz V."/>
            <person name="Szeto E."/>
            <person name="Ivanova N."/>
            <person name="Mikhailova N."/>
            <person name="Ovchinnikova G."/>
            <person name="Pagani I."/>
            <person name="Pati A."/>
            <person name="Goodwin L."/>
            <person name="Peters L."/>
            <person name="Pitluck S."/>
            <person name="Woyke T."/>
            <person name="Kerfeld C."/>
        </authorList>
    </citation>
    <scope>NUCLEOTIDE SEQUENCE [LARGE SCALE GENOMIC DNA]</scope>
    <source>
        <strain evidence="4 5">PCC 9333</strain>
    </source>
</reference>
<name>K9VTL4_9CYAN</name>
<keyword evidence="2 3" id="KW-0802">TPR repeat</keyword>
<feature type="repeat" description="TPR" evidence="3">
    <location>
        <begin position="68"/>
        <end position="101"/>
    </location>
</feature>
<dbReference type="PANTHER" id="PTHR44943:SF8">
    <property type="entry name" value="TPR REPEAT-CONTAINING PROTEIN MJ0263"/>
    <property type="match status" value="1"/>
</dbReference>
<proteinExistence type="predicted"/>
<dbReference type="STRING" id="1173022.Cri9333_0456"/>
<protein>
    <submittedName>
        <fullName evidence="4">Tetratricopeptide TPR_1 repeat-containing protein</fullName>
    </submittedName>
</protein>
<dbReference type="AlphaFoldDB" id="K9VTL4"/>
<evidence type="ECO:0000313" key="4">
    <source>
        <dbReference type="EMBL" id="AFZ11423.1"/>
    </source>
</evidence>
<dbReference type="PANTHER" id="PTHR44943">
    <property type="entry name" value="CELLULOSE SYNTHASE OPERON PROTEIN C"/>
    <property type="match status" value="1"/>
</dbReference>
<accession>K9VTL4</accession>
<dbReference type="InterPro" id="IPR011990">
    <property type="entry name" value="TPR-like_helical_dom_sf"/>
</dbReference>
<dbReference type="EMBL" id="CP003620">
    <property type="protein sequence ID" value="AFZ11423.1"/>
    <property type="molecule type" value="Genomic_DNA"/>
</dbReference>
<dbReference type="KEGG" id="cep:Cri9333_0456"/>
<dbReference type="Pfam" id="PF13432">
    <property type="entry name" value="TPR_16"/>
    <property type="match status" value="1"/>
</dbReference>
<dbReference type="eggNOG" id="COG0457">
    <property type="taxonomic scope" value="Bacteria"/>
</dbReference>
<gene>
    <name evidence="4" type="ORF">Cri9333_0456</name>
</gene>
<evidence type="ECO:0000256" key="2">
    <source>
        <dbReference type="ARBA" id="ARBA00022803"/>
    </source>
</evidence>
<dbReference type="SMART" id="SM00028">
    <property type="entry name" value="TPR"/>
    <property type="match status" value="3"/>
</dbReference>
<sequence>MFNPVLADAPFFKCFSGRAKDNSMTCRESDINSSYYWQAKGCELCAIEQYSEAISAFDLALSFESNDCRTWNYRGNALSALHRQAEALSCYDKATALSPSYHQAWFNRGLLLFEMSAYGSAIASYDRAIKLYPDSRYLHARAGIGIKQKLVLFA</sequence>
<dbReference type="Gene3D" id="1.25.40.10">
    <property type="entry name" value="Tetratricopeptide repeat domain"/>
    <property type="match status" value="1"/>
</dbReference>
<feature type="repeat" description="TPR" evidence="3">
    <location>
        <begin position="102"/>
        <end position="135"/>
    </location>
</feature>
<evidence type="ECO:0000256" key="1">
    <source>
        <dbReference type="ARBA" id="ARBA00022737"/>
    </source>
</evidence>
<dbReference type="PROSITE" id="PS50005">
    <property type="entry name" value="TPR"/>
    <property type="match status" value="2"/>
</dbReference>
<dbReference type="HOGENOM" id="CLU_1913554_0_0_3"/>
<evidence type="ECO:0000256" key="3">
    <source>
        <dbReference type="PROSITE-ProRule" id="PRU00339"/>
    </source>
</evidence>
<dbReference type="InterPro" id="IPR051685">
    <property type="entry name" value="Ycf3/AcsC/BcsC/TPR_MFPF"/>
</dbReference>
<dbReference type="InterPro" id="IPR019734">
    <property type="entry name" value="TPR_rpt"/>
</dbReference>
<keyword evidence="1" id="KW-0677">Repeat</keyword>